<dbReference type="GO" id="GO:0005886">
    <property type="term" value="C:plasma membrane"/>
    <property type="evidence" value="ECO:0007669"/>
    <property type="project" value="UniProtKB-SubCell"/>
</dbReference>
<feature type="transmembrane region" description="Helical" evidence="7">
    <location>
        <begin position="12"/>
        <end position="35"/>
    </location>
</feature>
<feature type="transmembrane region" description="Helical" evidence="7">
    <location>
        <begin position="141"/>
        <end position="165"/>
    </location>
</feature>
<protein>
    <submittedName>
        <fullName evidence="8">Polysaccharide transporter, PST family</fullName>
    </submittedName>
</protein>
<evidence type="ECO:0000256" key="5">
    <source>
        <dbReference type="ARBA" id="ARBA00022989"/>
    </source>
</evidence>
<dbReference type="PANTHER" id="PTHR30250:SF10">
    <property type="entry name" value="LIPOPOLYSACCHARIDE BIOSYNTHESIS PROTEIN WZXC"/>
    <property type="match status" value="1"/>
</dbReference>
<feature type="transmembrane region" description="Helical" evidence="7">
    <location>
        <begin position="292"/>
        <end position="314"/>
    </location>
</feature>
<reference evidence="8 9" key="1">
    <citation type="submission" date="2016-10" db="EMBL/GenBank/DDBJ databases">
        <authorList>
            <person name="de Groot N.N."/>
        </authorList>
    </citation>
    <scope>NUCLEOTIDE SEQUENCE [LARGE SCALE GENOMIC DNA]</scope>
    <source>
        <strain evidence="8 9">DSM 8423</strain>
    </source>
</reference>
<keyword evidence="3" id="KW-1003">Cell membrane</keyword>
<comment type="similarity">
    <text evidence="2">Belongs to the polysaccharide synthase family.</text>
</comment>
<evidence type="ECO:0000256" key="6">
    <source>
        <dbReference type="ARBA" id="ARBA00023136"/>
    </source>
</evidence>
<keyword evidence="5 7" id="KW-1133">Transmembrane helix</keyword>
<organism evidence="8 9">
    <name type="scientific">Syntrophus gentianae</name>
    <dbReference type="NCBI Taxonomy" id="43775"/>
    <lineage>
        <taxon>Bacteria</taxon>
        <taxon>Pseudomonadati</taxon>
        <taxon>Thermodesulfobacteriota</taxon>
        <taxon>Syntrophia</taxon>
        <taxon>Syntrophales</taxon>
        <taxon>Syntrophaceae</taxon>
        <taxon>Syntrophus</taxon>
    </lineage>
</organism>
<evidence type="ECO:0000256" key="2">
    <source>
        <dbReference type="ARBA" id="ARBA00007430"/>
    </source>
</evidence>
<evidence type="ECO:0000313" key="9">
    <source>
        <dbReference type="Proteomes" id="UP000198744"/>
    </source>
</evidence>
<dbReference type="Pfam" id="PF13440">
    <property type="entry name" value="Polysacc_synt_3"/>
    <property type="match status" value="1"/>
</dbReference>
<dbReference type="STRING" id="43775.SAMN04489760_10359"/>
<feature type="transmembrane region" description="Helical" evidence="7">
    <location>
        <begin position="80"/>
        <end position="105"/>
    </location>
</feature>
<evidence type="ECO:0000313" key="8">
    <source>
        <dbReference type="EMBL" id="SEM04838.1"/>
    </source>
</evidence>
<comment type="subcellular location">
    <subcellularLocation>
        <location evidence="1">Cell membrane</location>
        <topology evidence="1">Multi-pass membrane protein</topology>
    </subcellularLocation>
</comment>
<feature type="transmembrane region" description="Helical" evidence="7">
    <location>
        <begin position="320"/>
        <end position="336"/>
    </location>
</feature>
<name>A0A1H7V7E1_9BACT</name>
<dbReference type="InterPro" id="IPR050833">
    <property type="entry name" value="Poly_Biosynth_Transport"/>
</dbReference>
<dbReference type="OrthoDB" id="8538786at2"/>
<sequence>MSLRDKAAKGLKWTTFSTVFSAFLNFTQMAILAHLLSPVDFGLMGMVLIVVGFGQIFSDMGVSSAIIYRQDTTREQLSSLYWLNIVSGIVACCMILIANPFIIAFYHEPRLHGLIQIASLIFLVTPFGQQYQILLQKELQFNRLAGITILGYLTNAVVSILLAWAGRGVYSLIWGQFANSVVRVMALILTNPNQWRPTLHFSFSDLKGYLGFGFYQMGDKTANYFNVYLIQILLGSMLGAKALGYYTLAFDLVYKPTSAITPIITRVAFPVFSKIQENKLLMKKGYMKVLQLLSSVNFPVTLGMAALAPVAVPVIYGERWMPSVILIQILAFIALLRSSGSPVSALMLGNGKADWGFHWSVGKMVFQIPGLYLGAKLGGAVGATVAFLCLQLAISTFAYLLLIRPLLGSCLKEYLGSMWPALWLSLVMALGIILVAAGFQNIKQIHLLMFQILCGIGIYGALMFLSNRSLMFEIVELVWKKK</sequence>
<feature type="transmembrane region" description="Helical" evidence="7">
    <location>
        <begin position="41"/>
        <end position="68"/>
    </location>
</feature>
<feature type="transmembrane region" description="Helical" evidence="7">
    <location>
        <begin position="381"/>
        <end position="402"/>
    </location>
</feature>
<keyword evidence="6 7" id="KW-0472">Membrane</keyword>
<dbReference type="RefSeq" id="WP_093882201.1">
    <property type="nucleotide sequence ID" value="NZ_FOBS01000003.1"/>
</dbReference>
<gene>
    <name evidence="8" type="ORF">SAMN04489760_10359</name>
</gene>
<dbReference type="PANTHER" id="PTHR30250">
    <property type="entry name" value="PST FAMILY PREDICTED COLANIC ACID TRANSPORTER"/>
    <property type="match status" value="1"/>
</dbReference>
<proteinExistence type="inferred from homology"/>
<dbReference type="AlphaFoldDB" id="A0A1H7V7E1"/>
<dbReference type="NCBIfam" id="NF007773">
    <property type="entry name" value="PRK10459.1"/>
    <property type="match status" value="1"/>
</dbReference>
<evidence type="ECO:0000256" key="3">
    <source>
        <dbReference type="ARBA" id="ARBA00022475"/>
    </source>
</evidence>
<evidence type="ECO:0000256" key="1">
    <source>
        <dbReference type="ARBA" id="ARBA00004651"/>
    </source>
</evidence>
<feature type="transmembrane region" description="Helical" evidence="7">
    <location>
        <begin position="445"/>
        <end position="465"/>
    </location>
</feature>
<dbReference type="EMBL" id="FOBS01000003">
    <property type="protein sequence ID" value="SEM04838.1"/>
    <property type="molecule type" value="Genomic_DNA"/>
</dbReference>
<evidence type="ECO:0000256" key="4">
    <source>
        <dbReference type="ARBA" id="ARBA00022692"/>
    </source>
</evidence>
<evidence type="ECO:0000256" key="7">
    <source>
        <dbReference type="SAM" id="Phobius"/>
    </source>
</evidence>
<dbReference type="CDD" id="cd13127">
    <property type="entry name" value="MATE_tuaB_like"/>
    <property type="match status" value="1"/>
</dbReference>
<dbReference type="Proteomes" id="UP000198744">
    <property type="component" value="Unassembled WGS sequence"/>
</dbReference>
<accession>A0A1H7V7E1</accession>
<keyword evidence="4 7" id="KW-0812">Transmembrane</keyword>
<keyword evidence="9" id="KW-1185">Reference proteome</keyword>
<feature type="transmembrane region" description="Helical" evidence="7">
    <location>
        <begin position="225"/>
        <end position="246"/>
    </location>
</feature>
<feature type="transmembrane region" description="Helical" evidence="7">
    <location>
        <begin position="414"/>
        <end position="439"/>
    </location>
</feature>